<protein>
    <submittedName>
        <fullName evidence="1">Uncharacterized protein</fullName>
    </submittedName>
</protein>
<name>A0A0A8ZU10_ARUDO</name>
<dbReference type="EMBL" id="GBRH01256762">
    <property type="protein sequence ID" value="JAD41133.1"/>
    <property type="molecule type" value="Transcribed_RNA"/>
</dbReference>
<reference evidence="1" key="2">
    <citation type="journal article" date="2015" name="Data Brief">
        <title>Shoot transcriptome of the giant reed, Arundo donax.</title>
        <authorList>
            <person name="Barrero R.A."/>
            <person name="Guerrero F.D."/>
            <person name="Moolhuijzen P."/>
            <person name="Goolsby J.A."/>
            <person name="Tidwell J."/>
            <person name="Bellgard S.E."/>
            <person name="Bellgard M.I."/>
        </authorList>
    </citation>
    <scope>NUCLEOTIDE SEQUENCE</scope>
    <source>
        <tissue evidence="1">Shoot tissue taken approximately 20 cm above the soil surface</tissue>
    </source>
</reference>
<evidence type="ECO:0000313" key="1">
    <source>
        <dbReference type="EMBL" id="JAD41133.1"/>
    </source>
</evidence>
<accession>A0A0A8ZU10</accession>
<dbReference type="AlphaFoldDB" id="A0A0A8ZU10"/>
<organism evidence="1">
    <name type="scientific">Arundo donax</name>
    <name type="common">Giant reed</name>
    <name type="synonym">Donax arundinaceus</name>
    <dbReference type="NCBI Taxonomy" id="35708"/>
    <lineage>
        <taxon>Eukaryota</taxon>
        <taxon>Viridiplantae</taxon>
        <taxon>Streptophyta</taxon>
        <taxon>Embryophyta</taxon>
        <taxon>Tracheophyta</taxon>
        <taxon>Spermatophyta</taxon>
        <taxon>Magnoliopsida</taxon>
        <taxon>Liliopsida</taxon>
        <taxon>Poales</taxon>
        <taxon>Poaceae</taxon>
        <taxon>PACMAD clade</taxon>
        <taxon>Arundinoideae</taxon>
        <taxon>Arundineae</taxon>
        <taxon>Arundo</taxon>
    </lineage>
</organism>
<sequence length="33" mass="3962">MNKVTKRRGKKEKKEAQRRHYHVLLVGDLEGKK</sequence>
<reference evidence="1" key="1">
    <citation type="submission" date="2014-09" db="EMBL/GenBank/DDBJ databases">
        <authorList>
            <person name="Magalhaes I.L.F."/>
            <person name="Oliveira U."/>
            <person name="Santos F.R."/>
            <person name="Vidigal T.H.D.A."/>
            <person name="Brescovit A.D."/>
            <person name="Santos A.J."/>
        </authorList>
    </citation>
    <scope>NUCLEOTIDE SEQUENCE</scope>
    <source>
        <tissue evidence="1">Shoot tissue taken approximately 20 cm above the soil surface</tissue>
    </source>
</reference>
<proteinExistence type="predicted"/>